<evidence type="ECO:0000256" key="3">
    <source>
        <dbReference type="ARBA" id="ARBA00022692"/>
    </source>
</evidence>
<comment type="subcellular location">
    <subcellularLocation>
        <location evidence="1">Membrane</location>
        <topology evidence="1">Multi-pass membrane protein</topology>
    </subcellularLocation>
</comment>
<evidence type="ECO:0000256" key="1">
    <source>
        <dbReference type="ARBA" id="ARBA00004141"/>
    </source>
</evidence>
<keyword evidence="3" id="KW-0812">Transmembrane</keyword>
<evidence type="ECO:0000256" key="5">
    <source>
        <dbReference type="ARBA" id="ARBA00023136"/>
    </source>
</evidence>
<comment type="similarity">
    <text evidence="2 6">Belongs to the peroxisomal membrane protein PXMP2/4 family.</text>
</comment>
<organism evidence="7 8">
    <name type="scientific">Pseudo-nitzschia multistriata</name>
    <dbReference type="NCBI Taxonomy" id="183589"/>
    <lineage>
        <taxon>Eukaryota</taxon>
        <taxon>Sar</taxon>
        <taxon>Stramenopiles</taxon>
        <taxon>Ochrophyta</taxon>
        <taxon>Bacillariophyta</taxon>
        <taxon>Bacillariophyceae</taxon>
        <taxon>Bacillariophycidae</taxon>
        <taxon>Bacillariales</taxon>
        <taxon>Bacillariaceae</taxon>
        <taxon>Pseudo-nitzschia</taxon>
    </lineage>
</organism>
<accession>A0A448YU78</accession>
<protein>
    <submittedName>
        <fullName evidence="7">Uncharacterized protein</fullName>
    </submittedName>
</protein>
<reference evidence="7 8" key="1">
    <citation type="submission" date="2019-01" db="EMBL/GenBank/DDBJ databases">
        <authorList>
            <person name="Ferrante I. M."/>
        </authorList>
    </citation>
    <scope>NUCLEOTIDE SEQUENCE [LARGE SCALE GENOMIC DNA]</scope>
    <source>
        <strain evidence="7 8">B856</strain>
    </source>
</reference>
<keyword evidence="4" id="KW-1133">Transmembrane helix</keyword>
<dbReference type="GO" id="GO:0016020">
    <property type="term" value="C:membrane"/>
    <property type="evidence" value="ECO:0007669"/>
    <property type="project" value="UniProtKB-SubCell"/>
</dbReference>
<dbReference type="GO" id="GO:0005737">
    <property type="term" value="C:cytoplasm"/>
    <property type="evidence" value="ECO:0007669"/>
    <property type="project" value="TreeGrafter"/>
</dbReference>
<dbReference type="PANTHER" id="PTHR11266">
    <property type="entry name" value="PEROXISOMAL MEMBRANE PROTEIN 2, PXMP2 MPV17"/>
    <property type="match status" value="1"/>
</dbReference>
<proteinExistence type="inferred from homology"/>
<evidence type="ECO:0000256" key="2">
    <source>
        <dbReference type="ARBA" id="ARBA00006824"/>
    </source>
</evidence>
<evidence type="ECO:0000313" key="7">
    <source>
        <dbReference type="EMBL" id="VEU33320.1"/>
    </source>
</evidence>
<dbReference type="PANTHER" id="PTHR11266:SF17">
    <property type="entry name" value="PROTEIN MPV17"/>
    <property type="match status" value="1"/>
</dbReference>
<evidence type="ECO:0000256" key="4">
    <source>
        <dbReference type="ARBA" id="ARBA00022989"/>
    </source>
</evidence>
<keyword evidence="5" id="KW-0472">Membrane</keyword>
<dbReference type="Proteomes" id="UP000291116">
    <property type="component" value="Unassembled WGS sequence"/>
</dbReference>
<gene>
    <name evidence="7" type="ORF">PSNMU_V1.4_AUG-EV-PASAV3_0001230</name>
</gene>
<evidence type="ECO:0000256" key="6">
    <source>
        <dbReference type="RuleBase" id="RU363053"/>
    </source>
</evidence>
<keyword evidence="8" id="KW-1185">Reference proteome</keyword>
<dbReference type="EMBL" id="CAACVS010000001">
    <property type="protein sequence ID" value="VEU33320.1"/>
    <property type="molecule type" value="Genomic_DNA"/>
</dbReference>
<evidence type="ECO:0000313" key="8">
    <source>
        <dbReference type="Proteomes" id="UP000291116"/>
    </source>
</evidence>
<name>A0A448YU78_9STRA</name>
<dbReference type="Pfam" id="PF04117">
    <property type="entry name" value="Mpv17_PMP22"/>
    <property type="match status" value="1"/>
</dbReference>
<dbReference type="InterPro" id="IPR007248">
    <property type="entry name" value="Mpv17_PMP22"/>
</dbReference>
<dbReference type="OrthoDB" id="45984at2759"/>
<sequence>MAYASFAKWYVARLKAQPLLVNVSSGFLLLSTGDVLAQRVEVRAKESKQKQIEEGTAVASESSLTSTSILGVSMFLQATDAAYRAVQDEIASFGWDKSRTAKMAAWSILFTPFYVGIFKMYDRYLPKKNLPSIAARVGCSFLSSIPINFAFYSYGTAVEHTVEWYEKRQQQQALQFARLHQEPPSDEYSVQTMEVDVPFRFDRLVEKTQLKLEAEFVTTIVTSAKFWIPLNFLSFSVIPAHIQPLNLMFFSVFWNCYLSMSQHREVVIEGEKRTEKHEIDVA</sequence>
<dbReference type="AlphaFoldDB" id="A0A448YU78"/>